<dbReference type="RefSeq" id="WP_377359513.1">
    <property type="nucleotide sequence ID" value="NZ_JBHTCM010000010.1"/>
</dbReference>
<proteinExistence type="predicted"/>
<dbReference type="Gene3D" id="3.30.160.150">
    <property type="entry name" value="Lipoprotein like domain"/>
    <property type="match status" value="1"/>
</dbReference>
<comment type="caution">
    <text evidence="1">The sequence shown here is derived from an EMBL/GenBank/DDBJ whole genome shotgun (WGS) entry which is preliminary data.</text>
</comment>
<dbReference type="InterPro" id="IPR007485">
    <property type="entry name" value="LPS_assembly_LptE"/>
</dbReference>
<name>A0ABW2KVF1_9PROT</name>
<accession>A0ABW2KVF1</accession>
<sequence length="202" mass="21603">MRRGHQGVGSRGAGRSGAGRARLAAAGLLALALPALAACGFKPVYGARSASAVGSGAPASVQLNQVFIDPLPDRSGQVLRNKLIDRFYHEGRPSDPAYRLAIQLAAQEEDLGIRQDATATRARLRLVASYELIDNRTGQPVYRTFSRAIVSYNLLEAQYATLVAQQDAYDRGLTQLADEIQTRLALFFAREPEPAPAAASPG</sequence>
<protein>
    <submittedName>
        <fullName evidence="1">LPS assembly lipoprotein LptE</fullName>
    </submittedName>
</protein>
<keyword evidence="2" id="KW-1185">Reference proteome</keyword>
<dbReference type="Proteomes" id="UP001596456">
    <property type="component" value="Unassembled WGS sequence"/>
</dbReference>
<gene>
    <name evidence="1" type="primary">lptE</name>
    <name evidence="1" type="ORF">ACFQPS_12760</name>
</gene>
<reference evidence="2" key="1">
    <citation type="journal article" date="2019" name="Int. J. Syst. Evol. Microbiol.">
        <title>The Global Catalogue of Microorganisms (GCM) 10K type strain sequencing project: providing services to taxonomists for standard genome sequencing and annotation.</title>
        <authorList>
            <consortium name="The Broad Institute Genomics Platform"/>
            <consortium name="The Broad Institute Genome Sequencing Center for Infectious Disease"/>
            <person name="Wu L."/>
            <person name="Ma J."/>
        </authorList>
    </citation>
    <scope>NUCLEOTIDE SEQUENCE [LARGE SCALE GENOMIC DNA]</scope>
    <source>
        <strain evidence="2">CGMCC 1.16275</strain>
    </source>
</reference>
<evidence type="ECO:0000313" key="2">
    <source>
        <dbReference type="Proteomes" id="UP001596456"/>
    </source>
</evidence>
<evidence type="ECO:0000313" key="1">
    <source>
        <dbReference type="EMBL" id="MFC7334036.1"/>
    </source>
</evidence>
<organism evidence="1 2">
    <name type="scientific">Rhodocista pekingensis</name>
    <dbReference type="NCBI Taxonomy" id="201185"/>
    <lineage>
        <taxon>Bacteria</taxon>
        <taxon>Pseudomonadati</taxon>
        <taxon>Pseudomonadota</taxon>
        <taxon>Alphaproteobacteria</taxon>
        <taxon>Rhodospirillales</taxon>
        <taxon>Azospirillaceae</taxon>
        <taxon>Rhodocista</taxon>
    </lineage>
</organism>
<keyword evidence="1" id="KW-0449">Lipoprotein</keyword>
<dbReference type="Pfam" id="PF04390">
    <property type="entry name" value="LptE"/>
    <property type="match status" value="1"/>
</dbReference>
<dbReference type="EMBL" id="JBHTCM010000010">
    <property type="protein sequence ID" value="MFC7334036.1"/>
    <property type="molecule type" value="Genomic_DNA"/>
</dbReference>